<evidence type="ECO:0000256" key="1">
    <source>
        <dbReference type="SAM" id="MobiDB-lite"/>
    </source>
</evidence>
<dbReference type="Gene3D" id="1.10.260.40">
    <property type="entry name" value="lambda repressor-like DNA-binding domains"/>
    <property type="match status" value="1"/>
</dbReference>
<dbReference type="InterPro" id="IPR010982">
    <property type="entry name" value="Lambda_DNA-bd_dom_sf"/>
</dbReference>
<dbReference type="STRING" id="284577.SAMN05216571_10722"/>
<dbReference type="AlphaFoldDB" id="A0A1G7SM10"/>
<feature type="compositionally biased region" description="Low complexity" evidence="1">
    <location>
        <begin position="253"/>
        <end position="262"/>
    </location>
</feature>
<feature type="domain" description="HTH cro/C1-type" evidence="3">
    <location>
        <begin position="21"/>
        <end position="82"/>
    </location>
</feature>
<feature type="region of interest" description="Disordered" evidence="1">
    <location>
        <begin position="1"/>
        <end position="30"/>
    </location>
</feature>
<organism evidence="4 5">
    <name type="scientific">Onishia taeanensis</name>
    <dbReference type="NCBI Taxonomy" id="284577"/>
    <lineage>
        <taxon>Bacteria</taxon>
        <taxon>Pseudomonadati</taxon>
        <taxon>Pseudomonadota</taxon>
        <taxon>Gammaproteobacteria</taxon>
        <taxon>Oceanospirillales</taxon>
        <taxon>Halomonadaceae</taxon>
        <taxon>Onishia</taxon>
    </lineage>
</organism>
<keyword evidence="5" id="KW-1185">Reference proteome</keyword>
<dbReference type="Proteomes" id="UP000198641">
    <property type="component" value="Unassembled WGS sequence"/>
</dbReference>
<dbReference type="Pfam" id="PF13413">
    <property type="entry name" value="HTH_25"/>
    <property type="match status" value="1"/>
</dbReference>
<dbReference type="OrthoDB" id="9790252at2"/>
<dbReference type="SMART" id="SM00530">
    <property type="entry name" value="HTH_XRE"/>
    <property type="match status" value="1"/>
</dbReference>
<gene>
    <name evidence="4" type="ORF">SAMN05216571_10722</name>
</gene>
<evidence type="ECO:0000313" key="5">
    <source>
        <dbReference type="Proteomes" id="UP000198641"/>
    </source>
</evidence>
<proteinExistence type="predicted"/>
<feature type="transmembrane region" description="Helical" evidence="2">
    <location>
        <begin position="114"/>
        <end position="135"/>
    </location>
</feature>
<sequence length="344" mass="36272">MSDMHDNDTVDTARQASPGDMLRNERENQGLSVEEVATSLNLRPAVVYGLEKDDYEQVPVAAYRRGYLRAYARLLGIDEQGVLDAYRDINGSIETERRVTPVKPAKQPSRLGAWLVKLVTLVVIVGLAGLTLVWWQSRESTGLPGLSDNEPVAVDTLDGTPVTEEPAEGDTSGTDATGANSAGSDTAVETAIDEEMPPLPAEDSEMGLTDDASTTDAGQSSAATAGDQPTGGDSEQSDVAANTAENAAEDTDNAAASTQADAAGPDVLELSFNEQSWTEIFDANDDRIFVGLQSAGSSARAEGVPPFRLTIGNASGVELRYQGKPVDLDEYAGSNNVARFSLGE</sequence>
<dbReference type="CDD" id="cd00093">
    <property type="entry name" value="HTH_XRE"/>
    <property type="match status" value="1"/>
</dbReference>
<feature type="compositionally biased region" description="Polar residues" evidence="1">
    <location>
        <begin position="171"/>
        <end position="183"/>
    </location>
</feature>
<keyword evidence="2" id="KW-0812">Transmembrane</keyword>
<dbReference type="InterPro" id="IPR050400">
    <property type="entry name" value="Bact_Cytoskel_RodZ"/>
</dbReference>
<dbReference type="InterPro" id="IPR025194">
    <property type="entry name" value="RodZ-like_C"/>
</dbReference>
<accession>A0A1G7SM10</accession>
<dbReference type="PANTHER" id="PTHR34475">
    <property type="match status" value="1"/>
</dbReference>
<keyword evidence="2" id="KW-1133">Transmembrane helix</keyword>
<reference evidence="4 5" key="1">
    <citation type="submission" date="2016-10" db="EMBL/GenBank/DDBJ databases">
        <authorList>
            <person name="de Groot N.N."/>
        </authorList>
    </citation>
    <scope>NUCLEOTIDE SEQUENCE [LARGE SCALE GENOMIC DNA]</scope>
    <source>
        <strain evidence="4 5">BH539</strain>
    </source>
</reference>
<feature type="region of interest" description="Disordered" evidence="1">
    <location>
        <begin position="195"/>
        <end position="262"/>
    </location>
</feature>
<dbReference type="InterPro" id="IPR001387">
    <property type="entry name" value="Cro/C1-type_HTH"/>
</dbReference>
<name>A0A1G7SM10_9GAMM</name>
<dbReference type="Pfam" id="PF13464">
    <property type="entry name" value="RodZ_C"/>
    <property type="match status" value="1"/>
</dbReference>
<dbReference type="GO" id="GO:0003677">
    <property type="term" value="F:DNA binding"/>
    <property type="evidence" value="ECO:0007669"/>
    <property type="project" value="InterPro"/>
</dbReference>
<dbReference type="EMBL" id="FNCI01000007">
    <property type="protein sequence ID" value="SDG24053.1"/>
    <property type="molecule type" value="Genomic_DNA"/>
</dbReference>
<dbReference type="SUPFAM" id="SSF47413">
    <property type="entry name" value="lambda repressor-like DNA-binding domains"/>
    <property type="match status" value="1"/>
</dbReference>
<feature type="region of interest" description="Disordered" evidence="1">
    <location>
        <begin position="141"/>
        <end position="183"/>
    </location>
</feature>
<dbReference type="RefSeq" id="WP_092525822.1">
    <property type="nucleotide sequence ID" value="NZ_FNCI01000007.1"/>
</dbReference>
<evidence type="ECO:0000256" key="2">
    <source>
        <dbReference type="SAM" id="Phobius"/>
    </source>
</evidence>
<evidence type="ECO:0000259" key="3">
    <source>
        <dbReference type="SMART" id="SM00530"/>
    </source>
</evidence>
<dbReference type="PANTHER" id="PTHR34475:SF1">
    <property type="entry name" value="CYTOSKELETON PROTEIN RODZ"/>
    <property type="match status" value="1"/>
</dbReference>
<feature type="compositionally biased region" description="Polar residues" evidence="1">
    <location>
        <begin position="211"/>
        <end position="223"/>
    </location>
</feature>
<keyword evidence="2" id="KW-0472">Membrane</keyword>
<evidence type="ECO:0000313" key="4">
    <source>
        <dbReference type="EMBL" id="SDG24053.1"/>
    </source>
</evidence>
<protein>
    <submittedName>
        <fullName evidence="4">Transcriptional regulator, XRE family</fullName>
    </submittedName>
</protein>